<keyword evidence="4" id="KW-0010">Activator</keyword>
<dbReference type="PANTHER" id="PTHR30346">
    <property type="entry name" value="TRANSCRIPTIONAL DUAL REGULATOR HCAR-RELATED"/>
    <property type="match status" value="1"/>
</dbReference>
<proteinExistence type="inferred from homology"/>
<dbReference type="CDD" id="cd08411">
    <property type="entry name" value="PBP2_OxyR"/>
    <property type="match status" value="1"/>
</dbReference>
<evidence type="ECO:0000256" key="5">
    <source>
        <dbReference type="ARBA" id="ARBA00023163"/>
    </source>
</evidence>
<organism evidence="8 9">
    <name type="scientific">Paradevosia tibetensis</name>
    <dbReference type="NCBI Taxonomy" id="1447062"/>
    <lineage>
        <taxon>Bacteria</taxon>
        <taxon>Pseudomonadati</taxon>
        <taxon>Pseudomonadota</taxon>
        <taxon>Alphaproteobacteria</taxon>
        <taxon>Hyphomicrobiales</taxon>
        <taxon>Devosiaceae</taxon>
        <taxon>Paradevosia</taxon>
    </lineage>
</organism>
<keyword evidence="5" id="KW-0804">Transcription</keyword>
<dbReference type="InterPro" id="IPR000847">
    <property type="entry name" value="LysR_HTH_N"/>
</dbReference>
<feature type="region of interest" description="Disordered" evidence="6">
    <location>
        <begin position="297"/>
        <end position="341"/>
    </location>
</feature>
<keyword evidence="3" id="KW-0238">DNA-binding</keyword>
<protein>
    <submittedName>
        <fullName evidence="8">Hydrogen peroxide-inducible genes activator</fullName>
    </submittedName>
</protein>
<dbReference type="OrthoDB" id="9775392at2"/>
<evidence type="ECO:0000256" key="2">
    <source>
        <dbReference type="ARBA" id="ARBA00023015"/>
    </source>
</evidence>
<dbReference type="Pfam" id="PF00126">
    <property type="entry name" value="HTH_1"/>
    <property type="match status" value="1"/>
</dbReference>
<sequence>MSLTLKQMRYALVLAETGHFGRAAERCRVTQPALSQQIQLIEEFCGAALFDRQGRTVRPTPLGAEFVERARKVLEASDDLVSFAQGHAGQPSGPIRFGLIPTVAPYLLPDIFPALQAQLPDLIFRASESRTETLLKALAEGQLDLALIASEPPPGGPRLTIAPLFPDPFVLASARNEAPEGPVPLASLPAERILLLDEGHCLRDQAIAACSLEADPSARTFAATSLSTIVEFVANGQGITLLPEIALRKEAIDPRIAIRPLASPGAGRLLSLVWREATPFAATFEKIAAIIRQAHKGLPSGGNRRPAAQPIDGEDHQRHPDQREAEQAHRAQVLAEGQDAQ</sequence>
<dbReference type="InterPro" id="IPR036388">
    <property type="entry name" value="WH-like_DNA-bd_sf"/>
</dbReference>
<evidence type="ECO:0000256" key="4">
    <source>
        <dbReference type="ARBA" id="ARBA00023159"/>
    </source>
</evidence>
<evidence type="ECO:0000256" key="6">
    <source>
        <dbReference type="SAM" id="MobiDB-lite"/>
    </source>
</evidence>
<feature type="domain" description="HTH lysR-type" evidence="7">
    <location>
        <begin position="3"/>
        <end position="60"/>
    </location>
</feature>
<evidence type="ECO:0000313" key="9">
    <source>
        <dbReference type="Proteomes" id="UP000321062"/>
    </source>
</evidence>
<dbReference type="InterPro" id="IPR005119">
    <property type="entry name" value="LysR_subst-bd"/>
</dbReference>
<evidence type="ECO:0000313" key="8">
    <source>
        <dbReference type="EMBL" id="QEE21419.1"/>
    </source>
</evidence>
<keyword evidence="2" id="KW-0805">Transcription regulation</keyword>
<name>A0A5B9DRL4_9HYPH</name>
<dbReference type="PRINTS" id="PR00039">
    <property type="entry name" value="HTHLYSR"/>
</dbReference>
<accession>A0A5B9DRL4</accession>
<dbReference type="PANTHER" id="PTHR30346:SF26">
    <property type="entry name" value="HYDROGEN PEROXIDE-INDUCIBLE GENES ACTIVATOR"/>
    <property type="match status" value="1"/>
</dbReference>
<dbReference type="PROSITE" id="PS50931">
    <property type="entry name" value="HTH_LYSR"/>
    <property type="match status" value="1"/>
</dbReference>
<dbReference type="Pfam" id="PF03466">
    <property type="entry name" value="LysR_substrate"/>
    <property type="match status" value="1"/>
</dbReference>
<dbReference type="SUPFAM" id="SSF53850">
    <property type="entry name" value="Periplasmic binding protein-like II"/>
    <property type="match status" value="1"/>
</dbReference>
<feature type="compositionally biased region" description="Basic and acidic residues" evidence="6">
    <location>
        <begin position="313"/>
        <end position="329"/>
    </location>
</feature>
<evidence type="ECO:0000256" key="3">
    <source>
        <dbReference type="ARBA" id="ARBA00023125"/>
    </source>
</evidence>
<evidence type="ECO:0000259" key="7">
    <source>
        <dbReference type="PROSITE" id="PS50931"/>
    </source>
</evidence>
<gene>
    <name evidence="8" type="ORF">FNA67_15035</name>
</gene>
<dbReference type="FunFam" id="1.10.10.10:FF:000001">
    <property type="entry name" value="LysR family transcriptional regulator"/>
    <property type="match status" value="1"/>
</dbReference>
<dbReference type="RefSeq" id="WP_082202174.1">
    <property type="nucleotide sequence ID" value="NZ_CP041690.1"/>
</dbReference>
<reference evidence="8 9" key="1">
    <citation type="journal article" date="2015" name="Int. J. Syst. Evol. Microbiol.">
        <title>Youhaiella tibetensis gen. nov., sp. nov., isolated from subsurface sediment.</title>
        <authorList>
            <person name="Wang Y.X."/>
            <person name="Huang F.Q."/>
            <person name="Nogi Y."/>
            <person name="Pang S.J."/>
            <person name="Wang P.K."/>
            <person name="Lv J."/>
        </authorList>
    </citation>
    <scope>NUCLEOTIDE SEQUENCE [LARGE SCALE GENOMIC DNA]</scope>
    <source>
        <strain evidence="9">fig4</strain>
    </source>
</reference>
<dbReference type="GO" id="GO:0003677">
    <property type="term" value="F:DNA binding"/>
    <property type="evidence" value="ECO:0007669"/>
    <property type="project" value="UniProtKB-KW"/>
</dbReference>
<keyword evidence="9" id="KW-1185">Reference proteome</keyword>
<dbReference type="Proteomes" id="UP000321062">
    <property type="component" value="Chromosome"/>
</dbReference>
<dbReference type="EMBL" id="CP041690">
    <property type="protein sequence ID" value="QEE21419.1"/>
    <property type="molecule type" value="Genomic_DNA"/>
</dbReference>
<comment type="similarity">
    <text evidence="1">Belongs to the LysR transcriptional regulatory family.</text>
</comment>
<dbReference type="Gene3D" id="1.10.10.10">
    <property type="entry name" value="Winged helix-like DNA-binding domain superfamily/Winged helix DNA-binding domain"/>
    <property type="match status" value="1"/>
</dbReference>
<dbReference type="KEGG" id="yti:FNA67_15035"/>
<dbReference type="SUPFAM" id="SSF46785">
    <property type="entry name" value="Winged helix' DNA-binding domain"/>
    <property type="match status" value="1"/>
</dbReference>
<dbReference type="InterPro" id="IPR036390">
    <property type="entry name" value="WH_DNA-bd_sf"/>
</dbReference>
<evidence type="ECO:0000256" key="1">
    <source>
        <dbReference type="ARBA" id="ARBA00009437"/>
    </source>
</evidence>
<dbReference type="GO" id="GO:0032993">
    <property type="term" value="C:protein-DNA complex"/>
    <property type="evidence" value="ECO:0007669"/>
    <property type="project" value="TreeGrafter"/>
</dbReference>
<dbReference type="GO" id="GO:0003700">
    <property type="term" value="F:DNA-binding transcription factor activity"/>
    <property type="evidence" value="ECO:0007669"/>
    <property type="project" value="InterPro"/>
</dbReference>
<dbReference type="AlphaFoldDB" id="A0A5B9DRL4"/>
<dbReference type="Gene3D" id="3.40.190.10">
    <property type="entry name" value="Periplasmic binding protein-like II"/>
    <property type="match status" value="2"/>
</dbReference>